<feature type="region of interest" description="Disordered" evidence="1">
    <location>
        <begin position="32"/>
        <end position="63"/>
    </location>
</feature>
<comment type="caution">
    <text evidence="2">The sequence shown here is derived from an EMBL/GenBank/DDBJ whole genome shotgun (WGS) entry which is preliminary data.</text>
</comment>
<dbReference type="AlphaFoldDB" id="A0A6N6JP47"/>
<protein>
    <submittedName>
        <fullName evidence="2">Uncharacterized protein</fullName>
    </submittedName>
</protein>
<keyword evidence="3" id="KW-1185">Reference proteome</keyword>
<name>A0A6N6JP47_9RHOB</name>
<gene>
    <name evidence="2" type="ORF">KIN_43820</name>
</gene>
<dbReference type="EMBL" id="BLJE01000011">
    <property type="protein sequence ID" value="GFE67308.1"/>
    <property type="molecule type" value="Genomic_DNA"/>
</dbReference>
<organism evidence="2 3">
    <name type="scientific">Litoreibacter roseus</name>
    <dbReference type="NCBI Taxonomy" id="2601869"/>
    <lineage>
        <taxon>Bacteria</taxon>
        <taxon>Pseudomonadati</taxon>
        <taxon>Pseudomonadota</taxon>
        <taxon>Alphaproteobacteria</taxon>
        <taxon>Rhodobacterales</taxon>
        <taxon>Roseobacteraceae</taxon>
        <taxon>Litoreibacter</taxon>
    </lineage>
</organism>
<evidence type="ECO:0000256" key="1">
    <source>
        <dbReference type="SAM" id="MobiDB-lite"/>
    </source>
</evidence>
<proteinExistence type="predicted"/>
<reference evidence="2 3" key="1">
    <citation type="submission" date="2019-12" db="EMBL/GenBank/DDBJ databases">
        <title>Litoreibacter badius sp. nov., a novel bacteriochlorophyll a-containing bacterium in the genus Litoreibacter.</title>
        <authorList>
            <person name="Kanamuro M."/>
            <person name="Takabe Y."/>
            <person name="Mori K."/>
            <person name="Takaichi S."/>
            <person name="Hanada S."/>
        </authorList>
    </citation>
    <scope>NUCLEOTIDE SEQUENCE [LARGE SCALE GENOMIC DNA]</scope>
    <source>
        <strain evidence="2 3">K6</strain>
    </source>
</reference>
<accession>A0A6N6JP47</accession>
<evidence type="ECO:0000313" key="3">
    <source>
        <dbReference type="Proteomes" id="UP000436822"/>
    </source>
</evidence>
<dbReference type="OrthoDB" id="7875526at2"/>
<dbReference type="Proteomes" id="UP000436822">
    <property type="component" value="Unassembled WGS sequence"/>
</dbReference>
<evidence type="ECO:0000313" key="2">
    <source>
        <dbReference type="EMBL" id="GFE67308.1"/>
    </source>
</evidence>
<dbReference type="RefSeq" id="WP_159811152.1">
    <property type="nucleotide sequence ID" value="NZ_BLJE01000011.1"/>
</dbReference>
<sequence length="63" mass="7238">MAKLTKLSVFKAQNPTVETPLDKTTRIVRKMAEEETEQRQAKNNRLRTARLEREGGTPTKPSR</sequence>